<dbReference type="EMBL" id="VDLY02000001">
    <property type="protein sequence ID" value="KAB8170910.1"/>
    <property type="molecule type" value="Genomic_DNA"/>
</dbReference>
<protein>
    <submittedName>
        <fullName evidence="3">Alpha/beta fold hydrolase</fullName>
    </submittedName>
</protein>
<dbReference type="RefSeq" id="WP_139665597.1">
    <property type="nucleotide sequence ID" value="NZ_VDLY02000001.1"/>
</dbReference>
<evidence type="ECO:0000259" key="2">
    <source>
        <dbReference type="Pfam" id="PF00561"/>
    </source>
</evidence>
<keyword evidence="1 3" id="KW-0378">Hydrolase</keyword>
<proteinExistence type="predicted"/>
<evidence type="ECO:0000313" key="3">
    <source>
        <dbReference type="EMBL" id="KAB8170910.1"/>
    </source>
</evidence>
<reference evidence="3" key="1">
    <citation type="submission" date="2019-10" db="EMBL/GenBank/DDBJ databases">
        <title>Nonomuraea sp. nov., isolated from Phyllanthus amarus.</title>
        <authorList>
            <person name="Klykleung N."/>
            <person name="Tanasupawat S."/>
        </authorList>
    </citation>
    <scope>NUCLEOTIDE SEQUENCE [LARGE SCALE GENOMIC DNA]</scope>
    <source>
        <strain evidence="3">3MP-10</strain>
    </source>
</reference>
<dbReference type="Gene3D" id="3.40.50.1820">
    <property type="entry name" value="alpha/beta hydrolase"/>
    <property type="match status" value="1"/>
</dbReference>
<organism evidence="3 4">
    <name type="scientific">Streptomyces mimosae</name>
    <dbReference type="NCBI Taxonomy" id="2586635"/>
    <lineage>
        <taxon>Bacteria</taxon>
        <taxon>Bacillati</taxon>
        <taxon>Actinomycetota</taxon>
        <taxon>Actinomycetes</taxon>
        <taxon>Kitasatosporales</taxon>
        <taxon>Streptomycetaceae</taxon>
        <taxon>Streptomyces</taxon>
    </lineage>
</organism>
<dbReference type="SUPFAM" id="SSF53474">
    <property type="entry name" value="alpha/beta-Hydrolases"/>
    <property type="match status" value="1"/>
</dbReference>
<dbReference type="AlphaFoldDB" id="A0A5N6ASL7"/>
<sequence length="276" mass="28470">MNAGVVEEVPVPHGRLTVETTGGPGAGTVALVHAGVADRRSWDGVVPALAERYRVVTHDLRGFGDSPPPSAPYSDAEDLLAVLEAAGAGPTFLVGNSYGGRVALEAAGLAPERVAGLALLAAPLPDHDWSAAVAGYADAEEAALERGDLDLAVSLNLDMWVRGPVRSWDAALRGHAAAVREAVRVSLVNQHLTDRHGVSALPELLDGLGGWDVPTLVAHGEADVPDFRVIAERLAGAIPGARLRALAGVGHLIPVEQPATTAALLLDFLAERGRAG</sequence>
<dbReference type="Pfam" id="PF00561">
    <property type="entry name" value="Abhydrolase_1"/>
    <property type="match status" value="1"/>
</dbReference>
<dbReference type="PANTHER" id="PTHR43798:SF31">
    <property type="entry name" value="AB HYDROLASE SUPERFAMILY PROTEIN YCLE"/>
    <property type="match status" value="1"/>
</dbReference>
<keyword evidence="4" id="KW-1185">Reference proteome</keyword>
<dbReference type="GO" id="GO:0016020">
    <property type="term" value="C:membrane"/>
    <property type="evidence" value="ECO:0007669"/>
    <property type="project" value="TreeGrafter"/>
</dbReference>
<evidence type="ECO:0000313" key="4">
    <source>
        <dbReference type="Proteomes" id="UP000314251"/>
    </source>
</evidence>
<dbReference type="PANTHER" id="PTHR43798">
    <property type="entry name" value="MONOACYLGLYCEROL LIPASE"/>
    <property type="match status" value="1"/>
</dbReference>
<dbReference type="OrthoDB" id="495620at2"/>
<dbReference type="InterPro" id="IPR050266">
    <property type="entry name" value="AB_hydrolase_sf"/>
</dbReference>
<dbReference type="GO" id="GO:0016787">
    <property type="term" value="F:hydrolase activity"/>
    <property type="evidence" value="ECO:0007669"/>
    <property type="project" value="UniProtKB-KW"/>
</dbReference>
<comment type="caution">
    <text evidence="3">The sequence shown here is derived from an EMBL/GenBank/DDBJ whole genome shotgun (WGS) entry which is preliminary data.</text>
</comment>
<accession>A0A5N6ASL7</accession>
<dbReference type="InterPro" id="IPR029058">
    <property type="entry name" value="AB_hydrolase_fold"/>
</dbReference>
<evidence type="ECO:0000256" key="1">
    <source>
        <dbReference type="ARBA" id="ARBA00022801"/>
    </source>
</evidence>
<name>A0A5N6ASL7_9ACTN</name>
<feature type="domain" description="AB hydrolase-1" evidence="2">
    <location>
        <begin position="29"/>
        <end position="256"/>
    </location>
</feature>
<dbReference type="InterPro" id="IPR000073">
    <property type="entry name" value="AB_hydrolase_1"/>
</dbReference>
<gene>
    <name evidence="3" type="ORF">FH607_000750</name>
</gene>
<dbReference type="Proteomes" id="UP000314251">
    <property type="component" value="Unassembled WGS sequence"/>
</dbReference>
<dbReference type="PRINTS" id="PR00111">
    <property type="entry name" value="ABHYDROLASE"/>
</dbReference>